<reference evidence="1 2" key="1">
    <citation type="submission" date="2020-02" db="EMBL/GenBank/DDBJ databases">
        <authorList>
            <person name="Ferguson B K."/>
        </authorList>
    </citation>
    <scope>NUCLEOTIDE SEQUENCE [LARGE SCALE GENOMIC DNA]</scope>
</reference>
<evidence type="ECO:0000313" key="2">
    <source>
        <dbReference type="Proteomes" id="UP000479190"/>
    </source>
</evidence>
<organism evidence="1 2">
    <name type="scientific">Trichogramma brassicae</name>
    <dbReference type="NCBI Taxonomy" id="86971"/>
    <lineage>
        <taxon>Eukaryota</taxon>
        <taxon>Metazoa</taxon>
        <taxon>Ecdysozoa</taxon>
        <taxon>Arthropoda</taxon>
        <taxon>Hexapoda</taxon>
        <taxon>Insecta</taxon>
        <taxon>Pterygota</taxon>
        <taxon>Neoptera</taxon>
        <taxon>Endopterygota</taxon>
        <taxon>Hymenoptera</taxon>
        <taxon>Apocrita</taxon>
        <taxon>Proctotrupomorpha</taxon>
        <taxon>Chalcidoidea</taxon>
        <taxon>Trichogrammatidae</taxon>
        <taxon>Trichogramma</taxon>
    </lineage>
</organism>
<dbReference type="AlphaFoldDB" id="A0A6H5ICG0"/>
<accession>A0A6H5ICG0</accession>
<proteinExistence type="predicted"/>
<evidence type="ECO:0000313" key="1">
    <source>
        <dbReference type="EMBL" id="CAB0032536.1"/>
    </source>
</evidence>
<gene>
    <name evidence="1" type="ORF">TBRA_LOCUS4469</name>
</gene>
<dbReference type="Proteomes" id="UP000479190">
    <property type="component" value="Unassembled WGS sequence"/>
</dbReference>
<name>A0A6H5ICG0_9HYME</name>
<protein>
    <submittedName>
        <fullName evidence="1">Uncharacterized protein</fullName>
    </submittedName>
</protein>
<keyword evidence="2" id="KW-1185">Reference proteome</keyword>
<dbReference type="EMBL" id="CADCXV010000681">
    <property type="protein sequence ID" value="CAB0032536.1"/>
    <property type="molecule type" value="Genomic_DNA"/>
</dbReference>
<sequence length="127" mass="14613">MFKRAECLLFAYAVWAPCNGSRDRYYSYDEILGDARPRADRRLAQNSVRQFALTAAASWFNLGKKEHTNCIELHYNAKPTKKYDENVDVLADGWSSRGGRRQVILRAGSWPSSNIKRVANAMYIEIY</sequence>